<keyword evidence="10" id="KW-0472">Membrane</keyword>
<keyword evidence="10" id="KW-0812">Transmembrane</keyword>
<dbReference type="GO" id="GO:0005886">
    <property type="term" value="C:plasma membrane"/>
    <property type="evidence" value="ECO:0007669"/>
    <property type="project" value="UniProtKB-SubCell"/>
</dbReference>
<comment type="similarity">
    <text evidence="3">Belongs to the bifunctional nuclease family.</text>
</comment>
<dbReference type="InterPro" id="IPR011074">
    <property type="entry name" value="CRAL/TRIO_N_dom"/>
</dbReference>
<dbReference type="PROSITE" id="PS51658">
    <property type="entry name" value="BFN"/>
    <property type="match status" value="1"/>
</dbReference>
<keyword evidence="10" id="KW-1133">Transmembrane helix</keyword>
<evidence type="ECO:0000256" key="2">
    <source>
        <dbReference type="ARBA" id="ARBA00004395"/>
    </source>
</evidence>
<dbReference type="InterPro" id="IPR036273">
    <property type="entry name" value="CRAL/TRIO_N_dom_sf"/>
</dbReference>
<evidence type="ECO:0008006" key="15">
    <source>
        <dbReference type="Google" id="ProtNLM"/>
    </source>
</evidence>
<evidence type="ECO:0000256" key="3">
    <source>
        <dbReference type="ARBA" id="ARBA00009095"/>
    </source>
</evidence>
<name>A0AAV6JQK2_9ERIC</name>
<dbReference type="InterPro" id="IPR003729">
    <property type="entry name" value="Bi_nuclease_dom"/>
</dbReference>
<dbReference type="EMBL" id="JACTNZ010000007">
    <property type="protein sequence ID" value="KAG5542358.1"/>
    <property type="molecule type" value="Genomic_DNA"/>
</dbReference>
<evidence type="ECO:0000259" key="12">
    <source>
        <dbReference type="PROSITE" id="PS51658"/>
    </source>
</evidence>
<evidence type="ECO:0000256" key="6">
    <source>
        <dbReference type="ARBA" id="ARBA00023034"/>
    </source>
</evidence>
<dbReference type="InterPro" id="IPR001251">
    <property type="entry name" value="CRAL-TRIO_dom"/>
</dbReference>
<dbReference type="SUPFAM" id="SSF52087">
    <property type="entry name" value="CRAL/TRIO domain"/>
    <property type="match status" value="1"/>
</dbReference>
<evidence type="ECO:0000256" key="8">
    <source>
        <dbReference type="ARBA" id="ARBA00025428"/>
    </source>
</evidence>
<feature type="domain" description="BFN" evidence="12">
    <location>
        <begin position="137"/>
        <end position="276"/>
    </location>
</feature>
<comment type="caution">
    <text evidence="13">The sequence shown here is derived from an EMBL/GenBank/DDBJ whole genome shotgun (WGS) entry which is preliminary data.</text>
</comment>
<dbReference type="SMART" id="SM01100">
    <property type="entry name" value="CRAL_TRIO_N"/>
    <property type="match status" value="1"/>
</dbReference>
<dbReference type="InterPro" id="IPR051026">
    <property type="entry name" value="PI/PC_transfer"/>
</dbReference>
<feature type="domain" description="CRAL-TRIO" evidence="11">
    <location>
        <begin position="508"/>
        <end position="682"/>
    </location>
</feature>
<dbReference type="Pfam" id="PF02577">
    <property type="entry name" value="BFN_dom"/>
    <property type="match status" value="1"/>
</dbReference>
<reference evidence="13" key="1">
    <citation type="submission" date="2020-08" db="EMBL/GenBank/DDBJ databases">
        <title>Plant Genome Project.</title>
        <authorList>
            <person name="Zhang R.-G."/>
        </authorList>
    </citation>
    <scope>NUCLEOTIDE SEQUENCE</scope>
    <source>
        <strain evidence="13">WSP0</strain>
        <tissue evidence="13">Leaf</tissue>
    </source>
</reference>
<dbReference type="GO" id="GO:0000139">
    <property type="term" value="C:Golgi membrane"/>
    <property type="evidence" value="ECO:0007669"/>
    <property type="project" value="UniProtKB-SubCell"/>
</dbReference>
<evidence type="ECO:0000256" key="9">
    <source>
        <dbReference type="ARBA" id="ARBA00038020"/>
    </source>
</evidence>
<comment type="function">
    <text evidence="8">Bifunctional nuclease with both RNase and DNase activities. Involved in basal defense response. Participates in abscisic acid-derived callose deposition following infection by a necrotrophic pathogen.</text>
</comment>
<dbReference type="Proteomes" id="UP000823749">
    <property type="component" value="Chromosome 7"/>
</dbReference>
<evidence type="ECO:0000256" key="4">
    <source>
        <dbReference type="ARBA" id="ARBA00022722"/>
    </source>
</evidence>
<evidence type="ECO:0000256" key="1">
    <source>
        <dbReference type="ARBA" id="ARBA00004202"/>
    </source>
</evidence>
<keyword evidence="14" id="KW-1185">Reference proteome</keyword>
<protein>
    <recommendedName>
        <fullName evidence="15">CRAL-TRIO domain-containing protein</fullName>
    </recommendedName>
</protein>
<dbReference type="InterPro" id="IPR036104">
    <property type="entry name" value="BFN_sf"/>
</dbReference>
<dbReference type="Gene3D" id="3.10.690.10">
    <property type="entry name" value="Bifunctional nuclease domain"/>
    <property type="match status" value="1"/>
</dbReference>
<keyword evidence="4" id="KW-0378">Hydrolase</keyword>
<dbReference type="PROSITE" id="PS50191">
    <property type="entry name" value="CRAL_TRIO"/>
    <property type="match status" value="1"/>
</dbReference>
<evidence type="ECO:0000313" key="13">
    <source>
        <dbReference type="EMBL" id="KAG5542358.1"/>
    </source>
</evidence>
<accession>A0AAV6JQK2</accession>
<keyword evidence="4" id="KW-0540">Nuclease</keyword>
<dbReference type="AlphaFoldDB" id="A0AAV6JQK2"/>
<dbReference type="SMART" id="SM00516">
    <property type="entry name" value="SEC14"/>
    <property type="match status" value="1"/>
</dbReference>
<gene>
    <name evidence="13" type="ORF">RHGRI_022033</name>
</gene>
<dbReference type="FunFam" id="3.40.525.10:FF:000011">
    <property type="entry name" value="SEC14 cytosolic factor"/>
    <property type="match status" value="1"/>
</dbReference>
<evidence type="ECO:0000259" key="11">
    <source>
        <dbReference type="PROSITE" id="PS50191"/>
    </source>
</evidence>
<dbReference type="InterPro" id="IPR036865">
    <property type="entry name" value="CRAL-TRIO_dom_sf"/>
</dbReference>
<keyword evidence="5" id="KW-0653">Protein transport</keyword>
<dbReference type="PANTHER" id="PTHR45657:SF5">
    <property type="entry name" value="PHOSPHATIDYLINOSITOL_PHOSPHATIDYLCHOLINE TRANSFER PROTEIN SFH6"/>
    <property type="match status" value="1"/>
</dbReference>
<dbReference type="CDD" id="cd00170">
    <property type="entry name" value="SEC14"/>
    <property type="match status" value="1"/>
</dbReference>
<evidence type="ECO:0000256" key="10">
    <source>
        <dbReference type="SAM" id="Phobius"/>
    </source>
</evidence>
<proteinExistence type="inferred from homology"/>
<sequence length="974" mass="109363">MLICFGRWRNELDSQREIEEGEMVSLQGPVVCPALRAKHMVVNALPVNGPLTKAEIRRSESWGFRRINGNGINVGRLHVRKYKKVQSSFNSSSNGNGSMAEINENDEDYVNCSVVEAVEVKSGPDGFKIKMRDGRHLRCVHNNPLVGHLPDYAAHPAIVLKMEDGTGLLLPLIVLEMPSLLLLAAVRNVQIARPTMYQVVKEMIEKMGYAVKLVRVTKKVHEAYFAQIYLSKANFGNEKECVSFDLRPSDAINIAVRCKVPIQVKKHLAYSDGMRVIESAKFSMRTCPSDGLLFTELDRPSGKPCIETTEFNLLRNMLIAAVEERYIDAGQDLKKVELVSFHVLEHFCSDWNLERGFTMSGTADRFPQPCFESSSGFEERKERKSEFEISEDERRTRLGALKKKASSVSSKLRKSLKKKTRRKSETESCLPIEDIRDAKELKAVEAFWQELILHDLLPARHDDYHMMLRFLKARKFDIEKAKHMWADMLQWRKNFGTDTIMEDFEFKELDEVVEYYPQGYHGIDKEGRPIYIERLGKADPIKLMQVTTMDRFVKYHVQEFEKSLSIKYPACSIAAKRHIGYGTTILDVQGVGLKNLTKPAREVILQLQQIDNDYYPETLGRMFIVNAGPGFRLLWNTVKSFLDPKTSSKIQVLSDKYQSKLLELIDASELPDFLGGSCTCADQGGCMRSQKGPWKDPDILKMVCNGKAQQPTQIVTISDGVGRITGDEKTSDPMVVVIFLLSQIKSGDDSAESGSEAEIASPKATKTLTLALEEGRVVGNADSGGSLSGHDEHVPVIDEAVDGGCEERMSLQEPDASRGVLSLPRVQIFLQGLGAQISAALLAFFSIIFNLFTSLLDNVNKKQFSLPPNSGFPHSDFSTTVLWRLGELERKVDMLRTKPLSSEKEELLAAAVCRVDALEAELIATKKALHEALIRQEELLAYMDSQEAAKLRTNVRVPMYRGSNIVCDGALVFL</sequence>
<feature type="transmembrane region" description="Helical" evidence="10">
    <location>
        <begin position="828"/>
        <end position="852"/>
    </location>
</feature>
<keyword evidence="5" id="KW-0813">Transport</keyword>
<organism evidence="13 14">
    <name type="scientific">Rhododendron griersonianum</name>
    <dbReference type="NCBI Taxonomy" id="479676"/>
    <lineage>
        <taxon>Eukaryota</taxon>
        <taxon>Viridiplantae</taxon>
        <taxon>Streptophyta</taxon>
        <taxon>Embryophyta</taxon>
        <taxon>Tracheophyta</taxon>
        <taxon>Spermatophyta</taxon>
        <taxon>Magnoliopsida</taxon>
        <taxon>eudicotyledons</taxon>
        <taxon>Gunneridae</taxon>
        <taxon>Pentapetalae</taxon>
        <taxon>asterids</taxon>
        <taxon>Ericales</taxon>
        <taxon>Ericaceae</taxon>
        <taxon>Ericoideae</taxon>
        <taxon>Rhodoreae</taxon>
        <taxon>Rhododendron</taxon>
    </lineage>
</organism>
<dbReference type="Pfam" id="PF00650">
    <property type="entry name" value="CRAL_TRIO"/>
    <property type="match status" value="1"/>
</dbReference>
<dbReference type="Pfam" id="PF03765">
    <property type="entry name" value="CRAL_TRIO_N"/>
    <property type="match status" value="1"/>
</dbReference>
<dbReference type="PANTHER" id="PTHR45657">
    <property type="entry name" value="CRAL-TRIO DOMAIN-CONTAINING PROTEIN YKL091C-RELATED"/>
    <property type="match status" value="1"/>
</dbReference>
<dbReference type="Gene3D" id="1.10.8.20">
    <property type="entry name" value="N-terminal domain of phosphatidylinositol transfer protein sec14p"/>
    <property type="match status" value="1"/>
</dbReference>
<comment type="similarity">
    <text evidence="9">Belongs to the SFH family.</text>
</comment>
<dbReference type="Gene3D" id="3.40.525.10">
    <property type="entry name" value="CRAL-TRIO lipid binding domain"/>
    <property type="match status" value="1"/>
</dbReference>
<keyword evidence="6" id="KW-0333">Golgi apparatus</keyword>
<dbReference type="GO" id="GO:0004518">
    <property type="term" value="F:nuclease activity"/>
    <property type="evidence" value="ECO:0007669"/>
    <property type="project" value="UniProtKB-UniRule"/>
</dbReference>
<evidence type="ECO:0000256" key="5">
    <source>
        <dbReference type="ARBA" id="ARBA00022927"/>
    </source>
</evidence>
<dbReference type="SUPFAM" id="SSF103256">
    <property type="entry name" value="Hypothetical protein TM0160"/>
    <property type="match status" value="1"/>
</dbReference>
<evidence type="ECO:0000313" key="14">
    <source>
        <dbReference type="Proteomes" id="UP000823749"/>
    </source>
</evidence>
<dbReference type="GO" id="GO:0015031">
    <property type="term" value="P:protein transport"/>
    <property type="evidence" value="ECO:0007669"/>
    <property type="project" value="UniProtKB-KW"/>
</dbReference>
<evidence type="ECO:0000256" key="7">
    <source>
        <dbReference type="ARBA" id="ARBA00023054"/>
    </source>
</evidence>
<keyword evidence="7" id="KW-0175">Coiled coil</keyword>
<comment type="subcellular location">
    <subcellularLocation>
        <location evidence="1">Cell membrane</location>
        <topology evidence="1">Peripheral membrane protein</topology>
    </subcellularLocation>
    <subcellularLocation>
        <location evidence="2">Golgi apparatus membrane</location>
        <topology evidence="2">Peripheral membrane protein</topology>
    </subcellularLocation>
</comment>
<dbReference type="SUPFAM" id="SSF46938">
    <property type="entry name" value="CRAL/TRIO N-terminal domain"/>
    <property type="match status" value="1"/>
</dbReference>